<keyword evidence="1" id="KW-0472">Membrane</keyword>
<evidence type="ECO:0000256" key="1">
    <source>
        <dbReference type="SAM" id="Phobius"/>
    </source>
</evidence>
<accession>A0A6G1X4C3</accession>
<protein>
    <submittedName>
        <fullName evidence="3">DUF4190 domain-containing protein</fullName>
    </submittedName>
</protein>
<proteinExistence type="predicted"/>
<reference evidence="3 4" key="1">
    <citation type="submission" date="2019-11" db="EMBL/GenBank/DDBJ databases">
        <authorList>
            <person name="Li J."/>
        </authorList>
    </citation>
    <scope>NUCLEOTIDE SEQUENCE [LARGE SCALE GENOMIC DNA]</scope>
    <source>
        <strain evidence="3 4">J4</strain>
    </source>
</reference>
<dbReference type="Pfam" id="PF13828">
    <property type="entry name" value="DUF4190"/>
    <property type="match status" value="1"/>
</dbReference>
<keyword evidence="1" id="KW-0812">Transmembrane</keyword>
<dbReference type="OrthoDB" id="2933362at2"/>
<evidence type="ECO:0000259" key="2">
    <source>
        <dbReference type="Pfam" id="PF13828"/>
    </source>
</evidence>
<dbReference type="InterPro" id="IPR025241">
    <property type="entry name" value="DUF4190"/>
</dbReference>
<evidence type="ECO:0000313" key="4">
    <source>
        <dbReference type="Proteomes" id="UP000480185"/>
    </source>
</evidence>
<evidence type="ECO:0000313" key="3">
    <source>
        <dbReference type="EMBL" id="MRG85841.1"/>
    </source>
</evidence>
<keyword evidence="4" id="KW-1185">Reference proteome</keyword>
<feature type="transmembrane region" description="Helical" evidence="1">
    <location>
        <begin position="20"/>
        <end position="52"/>
    </location>
</feature>
<dbReference type="RefSeq" id="WP_153727780.1">
    <property type="nucleotide sequence ID" value="NZ_WJNH01000003.1"/>
</dbReference>
<dbReference type="AlphaFoldDB" id="A0A6G1X4C3"/>
<comment type="caution">
    <text evidence="3">The sequence shown here is derived from an EMBL/GenBank/DDBJ whole genome shotgun (WGS) entry which is preliminary data.</text>
</comment>
<keyword evidence="1" id="KW-1133">Transmembrane helix</keyword>
<gene>
    <name evidence="3" type="ORF">GH754_05760</name>
</gene>
<feature type="transmembrane region" description="Helical" evidence="1">
    <location>
        <begin position="59"/>
        <end position="80"/>
    </location>
</feature>
<dbReference type="Proteomes" id="UP000480185">
    <property type="component" value="Unassembled WGS sequence"/>
</dbReference>
<sequence length="87" mass="9695">MDQQGTPITPKNQNSKGMAITALVCGIVGLILYWFPFVPYPLAILAIVFGFIGLKQSKGMALTGIITGFLTFILKIWFWIDFVTYFS</sequence>
<feature type="domain" description="DUF4190" evidence="2">
    <location>
        <begin position="18"/>
        <end position="75"/>
    </location>
</feature>
<name>A0A6G1X4C3_9BACI</name>
<organism evidence="3 4">
    <name type="scientific">Salinibacillus xinjiangensis</name>
    <dbReference type="NCBI Taxonomy" id="1229268"/>
    <lineage>
        <taxon>Bacteria</taxon>
        <taxon>Bacillati</taxon>
        <taxon>Bacillota</taxon>
        <taxon>Bacilli</taxon>
        <taxon>Bacillales</taxon>
        <taxon>Bacillaceae</taxon>
        <taxon>Salinibacillus</taxon>
    </lineage>
</organism>
<dbReference type="EMBL" id="WJNH01000003">
    <property type="protein sequence ID" value="MRG85841.1"/>
    <property type="molecule type" value="Genomic_DNA"/>
</dbReference>